<evidence type="ECO:0000313" key="5">
    <source>
        <dbReference type="Proteomes" id="UP000448877"/>
    </source>
</evidence>
<dbReference type="Pfam" id="PF25023">
    <property type="entry name" value="TEN_YD-shell"/>
    <property type="match status" value="2"/>
</dbReference>
<dbReference type="InterPro" id="IPR022385">
    <property type="entry name" value="Rhs_assc_core"/>
</dbReference>
<dbReference type="InterPro" id="IPR056823">
    <property type="entry name" value="TEN-like_YD-shell"/>
</dbReference>
<evidence type="ECO:0000256" key="1">
    <source>
        <dbReference type="ARBA" id="ARBA00022737"/>
    </source>
</evidence>
<dbReference type="Proteomes" id="UP000448877">
    <property type="component" value="Unassembled WGS sequence"/>
</dbReference>
<sequence length="1494" mass="168447">MSLREDGYFEQVSAQLESTVGAQFSDVTDSASENAESGVSPSVNALDVGIKAATAIGSLPDNVAEATILPVIGALGIKGQACLPIAKQLDPVIGIDIHLVTMPPSPVVPMPHPYAGMLLKPQDFLAVSIATYIVPKLLPPKNESETADESKIRDIKQLGINMAVSKIGATVKIGDFLPRAVASTATRSIPHVPMGAGFAIPSRPIPKNNGHAFMGSLTVLADGLPLSGGGAHLHLDCNDLGIPSVHKVTGQFLPTGIINPIPLAKPILTNPVPIPLNPVDALAKKCMGAFGRLYKKKNANAAKRLHDMVNEKIKSGKLKNMLHKTICTVTGHPVDVASGTFFTDEEDFWLDGPIPLSWERTWYSRSDYQGPLGNGWHHTYDMGIVVEDGLLTLRMSDGIPVAFPIPTEKKPSFIRAERKEARKEKEGYCIWDMDEDLYYRFTQKEYDTVHLLESVSDTNGFSIRFGYNGKGNLKEITDSAGRKLVVEYDERNGRILEIKGPHPENKGEEIILASYEYDAEGNMTCQRNAVGDAMRYEYEGRLIVKETWRNGLEWHFEYDGKHIGSKCIHTWGSGGIYDHKLKYKDGVTEVLDSYDKLTIYHHQDGLVYLKIDANGGEYRWKYDSDRKLLQKTDPVGNSNLYKYDQWGNCTDFAESGGGSVSAEYFHKETLRNRPASITTADGGTWKFVYDKKGNITKHKNPEGACTIIEYNEGLLKHITDPYGKVTTLSYDEEKNLILVSDSRGNTSSYRYDGLGRCTQVTNPKGVVQTRRYDAIGRVTEVEDFDGNHIHLKYDGIDNLLEYRDDLQKVEYTYSGMWKLTHRRDSRGVVGFHYDREERLRHVINERMQYYEFDLDDVGNVIRETGFDRGIRIYQRDIAGRVTSEKLPSEIVREYEYDNASRVTRVSYVTTDEPDQTYRYGISGRLMEATRGESRVEFAYNALGLPVMEMADGETITRTYDKAGQILSLQSTLGANLEYKRNEFGELSEFLARDGSGNGEMPWKSQHSYDTLGFEIERMLPGGVMRSFAYDNIGRLVDARTRKDAQTRYMRSYRWGKADRLLATEDSRRGTTRYGYTPNGQLEYAEYGDGTEQWRKSDSVGNLYPDPDCTVRRFLKGGAMEQDGKWHCKYDKDGNLTERYIGTGRWLDGKKEHWKYRWNADGSLAKVVRPDGEEVTFEYDALGRRLSKSFGTTITRWKWNGNVPLHQWIQHRTYSWNDGNWEMEQEHSGRLLWLFDERSFVPVAMIKEGKAYSIMTDHLGTPTQAYDSEGNEVWSRMLDMDGNVLEETGNIGMIPFLFQGQYFDCETGLAYNRFRYYSPQMGIYVSQDPIRLAGGILNLYGYVYDANHYVDILGLDWNYVLVNSEGNIYYSGRASDSANLNDVARRHAGTKGTDGVRFGKGDTIIRITPKGTQKPTVRGIEQIGIEDSSTPLLGYESNNVRGNKINGISITNKNREDYLKSATDYLNGSTIADLIKNGETKSFEEYQHKKKNSYN</sequence>
<dbReference type="NCBIfam" id="TIGR01643">
    <property type="entry name" value="YD_repeat_2x"/>
    <property type="match status" value="5"/>
</dbReference>
<dbReference type="InterPro" id="IPR045351">
    <property type="entry name" value="DUF6531"/>
</dbReference>
<dbReference type="Pfam" id="PF20148">
    <property type="entry name" value="DUF6531"/>
    <property type="match status" value="1"/>
</dbReference>
<dbReference type="PANTHER" id="PTHR32305">
    <property type="match status" value="1"/>
</dbReference>
<proteinExistence type="predicted"/>
<accession>A0A642PXI4</accession>
<evidence type="ECO:0000313" key="4">
    <source>
        <dbReference type="EMBL" id="KAA5417126.1"/>
    </source>
</evidence>
<name>A0A642PXI4_9BACE</name>
<dbReference type="PANTHER" id="PTHR32305:SF15">
    <property type="entry name" value="PROTEIN RHSA-RELATED"/>
    <property type="match status" value="1"/>
</dbReference>
<feature type="domain" description="Teneurin-like YD-shell" evidence="3">
    <location>
        <begin position="893"/>
        <end position="1049"/>
    </location>
</feature>
<dbReference type="Gene3D" id="2.180.10.10">
    <property type="entry name" value="RHS repeat-associated core"/>
    <property type="match status" value="2"/>
</dbReference>
<gene>
    <name evidence="4" type="ORF">F2Y81_14350</name>
</gene>
<dbReference type="RefSeq" id="WP_149919999.1">
    <property type="nucleotide sequence ID" value="NZ_VVYV01000023.1"/>
</dbReference>
<feature type="domain" description="DUF6531" evidence="2">
    <location>
        <begin position="331"/>
        <end position="403"/>
    </location>
</feature>
<evidence type="ECO:0000259" key="2">
    <source>
        <dbReference type="Pfam" id="PF20148"/>
    </source>
</evidence>
<keyword evidence="1" id="KW-0677">Repeat</keyword>
<dbReference type="Pfam" id="PF05593">
    <property type="entry name" value="RHS_repeat"/>
    <property type="match status" value="2"/>
</dbReference>
<evidence type="ECO:0000259" key="3">
    <source>
        <dbReference type="Pfam" id="PF25023"/>
    </source>
</evidence>
<dbReference type="InterPro" id="IPR050708">
    <property type="entry name" value="T6SS_VgrG/RHS"/>
</dbReference>
<reference evidence="4 5" key="1">
    <citation type="journal article" date="2019" name="Nat. Med.">
        <title>A library of human gut bacterial isolates paired with longitudinal multiomics data enables mechanistic microbiome research.</title>
        <authorList>
            <person name="Poyet M."/>
            <person name="Groussin M."/>
            <person name="Gibbons S.M."/>
            <person name="Avila-Pacheco J."/>
            <person name="Jiang X."/>
            <person name="Kearney S.M."/>
            <person name="Perrotta A.R."/>
            <person name="Berdy B."/>
            <person name="Zhao S."/>
            <person name="Lieberman T.D."/>
            <person name="Swanson P.K."/>
            <person name="Smith M."/>
            <person name="Roesemann S."/>
            <person name="Alexander J.E."/>
            <person name="Rich S.A."/>
            <person name="Livny J."/>
            <person name="Vlamakis H."/>
            <person name="Clish C."/>
            <person name="Bullock K."/>
            <person name="Deik A."/>
            <person name="Scott J."/>
            <person name="Pierce K.A."/>
            <person name="Xavier R.J."/>
            <person name="Alm E.J."/>
        </authorList>
    </citation>
    <scope>NUCLEOTIDE SEQUENCE [LARGE SCALE GENOMIC DNA]</scope>
    <source>
        <strain evidence="4 5">BIOML-A6</strain>
    </source>
</reference>
<dbReference type="CDD" id="cd14740">
    <property type="entry name" value="PAAR_4"/>
    <property type="match status" value="1"/>
</dbReference>
<comment type="caution">
    <text evidence="4">The sequence shown here is derived from an EMBL/GenBank/DDBJ whole genome shotgun (WGS) entry which is preliminary data.</text>
</comment>
<organism evidence="4 5">
    <name type="scientific">Bacteroides cellulosilyticus</name>
    <dbReference type="NCBI Taxonomy" id="246787"/>
    <lineage>
        <taxon>Bacteria</taxon>
        <taxon>Pseudomonadati</taxon>
        <taxon>Bacteroidota</taxon>
        <taxon>Bacteroidia</taxon>
        <taxon>Bacteroidales</taxon>
        <taxon>Bacteroidaceae</taxon>
        <taxon>Bacteroides</taxon>
    </lineage>
</organism>
<dbReference type="InterPro" id="IPR006530">
    <property type="entry name" value="YD"/>
</dbReference>
<feature type="domain" description="Teneurin-like YD-shell" evidence="3">
    <location>
        <begin position="1066"/>
        <end position="1327"/>
    </location>
</feature>
<dbReference type="NCBIfam" id="TIGR03696">
    <property type="entry name" value="Rhs_assc_core"/>
    <property type="match status" value="1"/>
</dbReference>
<protein>
    <submittedName>
        <fullName evidence="4">Type IV secretion protein Rhs</fullName>
    </submittedName>
</protein>
<dbReference type="EMBL" id="VVYV01000023">
    <property type="protein sequence ID" value="KAA5417126.1"/>
    <property type="molecule type" value="Genomic_DNA"/>
</dbReference>
<dbReference type="InterPro" id="IPR031325">
    <property type="entry name" value="RHS_repeat"/>
</dbReference>